<evidence type="ECO:0000313" key="1">
    <source>
        <dbReference type="EMBL" id="AFY96824.1"/>
    </source>
</evidence>
<keyword evidence="2" id="KW-1185">Reference proteome</keyword>
<dbReference type="EMBL" id="CP003601">
    <property type="protein sequence ID" value="AFY96824.1"/>
    <property type="molecule type" value="Genomic_DNA"/>
</dbReference>
<gene>
    <name evidence="1" type="ORF">Cha6605_5979</name>
</gene>
<evidence type="ECO:0000313" key="2">
    <source>
        <dbReference type="Proteomes" id="UP000010366"/>
    </source>
</evidence>
<sequence length="82" mass="9589">MNHSKQSPIEKLNPHEKWHRFNSLPFKIQERIFKLLVMARGDGLVPIIAREKLNRLHGMTDTEIINSYNTLLEQQPHANCNS</sequence>
<reference evidence="1 2" key="1">
    <citation type="submission" date="2012-05" db="EMBL/GenBank/DDBJ databases">
        <title>Noncontiguous Finished plasmid 1 of genome of Chamaesiphon sp. PCC 6605.</title>
        <authorList>
            <consortium name="US DOE Joint Genome Institute"/>
            <person name="Gugger M."/>
            <person name="Coursin T."/>
            <person name="Rippka R."/>
            <person name="Tandeau De Marsac N."/>
            <person name="Huntemann M."/>
            <person name="Wei C.-L."/>
            <person name="Han J."/>
            <person name="Detter J.C."/>
            <person name="Han C."/>
            <person name="Tapia R."/>
            <person name="Chen A."/>
            <person name="Kyrpides N."/>
            <person name="Mavromatis K."/>
            <person name="Markowitz V."/>
            <person name="Szeto E."/>
            <person name="Ivanova N."/>
            <person name="Pagani I."/>
            <person name="Pati A."/>
            <person name="Goodwin L."/>
            <person name="Nordberg H.P."/>
            <person name="Cantor M.N."/>
            <person name="Hua S.X."/>
            <person name="Woyke T."/>
            <person name="Kerfeld C.A."/>
        </authorList>
    </citation>
    <scope>NUCLEOTIDE SEQUENCE [LARGE SCALE GENOMIC DNA]</scope>
    <source>
        <strain evidence="2">ATCC 27169 / PCC 6605</strain>
        <plasmid evidence="2">Plasmid pCHA6605.01</plasmid>
    </source>
</reference>
<geneLocation type="plasmid" evidence="1 2">
    <name>pCHA6605.01</name>
</geneLocation>
<dbReference type="HOGENOM" id="CLU_2552117_0_0_3"/>
<protein>
    <submittedName>
        <fullName evidence="1">Uncharacterized protein</fullName>
    </submittedName>
</protein>
<accession>K9URF7</accession>
<dbReference type="Proteomes" id="UP000010366">
    <property type="component" value="Plasmid pCHA6605.01"/>
</dbReference>
<dbReference type="KEGG" id="cmp:Cha6605_5979"/>
<proteinExistence type="predicted"/>
<name>K9URF7_CHAP6</name>
<keyword evidence="1" id="KW-0614">Plasmid</keyword>
<dbReference type="AlphaFoldDB" id="K9URF7"/>
<organism evidence="1 2">
    <name type="scientific">Chamaesiphon minutus (strain ATCC 27169 / PCC 6605)</name>
    <dbReference type="NCBI Taxonomy" id="1173020"/>
    <lineage>
        <taxon>Bacteria</taxon>
        <taxon>Bacillati</taxon>
        <taxon>Cyanobacteriota</taxon>
        <taxon>Cyanophyceae</taxon>
        <taxon>Gomontiellales</taxon>
        <taxon>Chamaesiphonaceae</taxon>
        <taxon>Chamaesiphon</taxon>
    </lineage>
</organism>